<dbReference type="InterPro" id="IPR013563">
    <property type="entry name" value="Oligopep_ABC_C"/>
</dbReference>
<dbReference type="Pfam" id="PF00005">
    <property type="entry name" value="ABC_tran"/>
    <property type="match status" value="1"/>
</dbReference>
<dbReference type="RefSeq" id="WP_379099894.1">
    <property type="nucleotide sequence ID" value="NZ_JAUNLA010000008.1"/>
</dbReference>
<evidence type="ECO:0000313" key="7">
    <source>
        <dbReference type="Proteomes" id="UP001597420"/>
    </source>
</evidence>
<dbReference type="NCBIfam" id="TIGR01727">
    <property type="entry name" value="oligo_HPY"/>
    <property type="match status" value="1"/>
</dbReference>
<evidence type="ECO:0000256" key="4">
    <source>
        <dbReference type="ARBA" id="ARBA00022840"/>
    </source>
</evidence>
<dbReference type="Pfam" id="PF08352">
    <property type="entry name" value="oligo_HPY"/>
    <property type="match status" value="1"/>
</dbReference>
<evidence type="ECO:0000256" key="1">
    <source>
        <dbReference type="ARBA" id="ARBA00005417"/>
    </source>
</evidence>
<keyword evidence="2" id="KW-0813">Transport</keyword>
<dbReference type="NCBIfam" id="NF008453">
    <property type="entry name" value="PRK11308.1"/>
    <property type="match status" value="1"/>
</dbReference>
<dbReference type="Gene3D" id="3.40.50.300">
    <property type="entry name" value="P-loop containing nucleotide triphosphate hydrolases"/>
    <property type="match status" value="1"/>
</dbReference>
<dbReference type="InterPro" id="IPR003439">
    <property type="entry name" value="ABC_transporter-like_ATP-bd"/>
</dbReference>
<gene>
    <name evidence="6" type="primary">oppF</name>
    <name evidence="6" type="ORF">ACFSAV_11605</name>
</gene>
<dbReference type="PANTHER" id="PTHR43776:SF7">
    <property type="entry name" value="D,D-DIPEPTIDE TRANSPORT ATP-BINDING PROTEIN DDPF-RELATED"/>
    <property type="match status" value="1"/>
</dbReference>
<comment type="caution">
    <text evidence="6">The sequence shown here is derived from an EMBL/GenBank/DDBJ whole genome shotgun (WGS) entry which is preliminary data.</text>
</comment>
<evidence type="ECO:0000313" key="6">
    <source>
        <dbReference type="EMBL" id="MFD1807006.1"/>
    </source>
</evidence>
<name>A0ABW4NYN1_9PAST</name>
<dbReference type="Proteomes" id="UP001597420">
    <property type="component" value="Unassembled WGS sequence"/>
</dbReference>
<sequence>MTTEKKVILEVKDLSVHFEIKDTKSLFFTKHQTLKAVNNVSFNLYEGETLGVVGESGCGKSTLARAITGLVKSSGGNILWLGKDLTQQNAKEWKAVRSDIQMIFQDPLASLNPRMTIGSIIAEPLKIYQPHLTKEEVKEKVRAMMMKVGLLPNLINRYPHEFSGGQCQRIGIARALIVEPKLIICDEPVSALDVSIQAQVVNLLKSLQREMGLSLIFIAHDLAVVKHISDRVLVMYLGNAVELGDYEQVYHDTKHPYTKALMSAVPIPDPKLERNKQIQLLEGDLPSPINPPSGCVFRTRCPLADQHCIADKPLLKGQDNHFVACFKAG</sequence>
<reference evidence="7" key="1">
    <citation type="journal article" date="2019" name="Int. J. Syst. Evol. Microbiol.">
        <title>The Global Catalogue of Microorganisms (GCM) 10K type strain sequencing project: providing services to taxonomists for standard genome sequencing and annotation.</title>
        <authorList>
            <consortium name="The Broad Institute Genomics Platform"/>
            <consortium name="The Broad Institute Genome Sequencing Center for Infectious Disease"/>
            <person name="Wu L."/>
            <person name="Ma J."/>
        </authorList>
    </citation>
    <scope>NUCLEOTIDE SEQUENCE [LARGE SCALE GENOMIC DNA]</scope>
    <source>
        <strain evidence="7">CCM 7950</strain>
    </source>
</reference>
<keyword evidence="7" id="KW-1185">Reference proteome</keyword>
<dbReference type="NCBIfam" id="NF011659">
    <property type="entry name" value="PRK15079.1"/>
    <property type="match status" value="1"/>
</dbReference>
<dbReference type="PROSITE" id="PS50893">
    <property type="entry name" value="ABC_TRANSPORTER_2"/>
    <property type="match status" value="1"/>
</dbReference>
<comment type="similarity">
    <text evidence="1">Belongs to the ABC transporter superfamily.</text>
</comment>
<dbReference type="PANTHER" id="PTHR43776">
    <property type="entry name" value="TRANSPORT ATP-BINDING PROTEIN"/>
    <property type="match status" value="1"/>
</dbReference>
<evidence type="ECO:0000259" key="5">
    <source>
        <dbReference type="PROSITE" id="PS50893"/>
    </source>
</evidence>
<dbReference type="InterPro" id="IPR027417">
    <property type="entry name" value="P-loop_NTPase"/>
</dbReference>
<protein>
    <submittedName>
        <fullName evidence="6">Murein tripeptide/oligopeptide ABC transporter ATP binding protein OppF</fullName>
    </submittedName>
</protein>
<dbReference type="PROSITE" id="PS00211">
    <property type="entry name" value="ABC_TRANSPORTER_1"/>
    <property type="match status" value="1"/>
</dbReference>
<dbReference type="InterPro" id="IPR017871">
    <property type="entry name" value="ABC_transporter-like_CS"/>
</dbReference>
<dbReference type="InterPro" id="IPR003593">
    <property type="entry name" value="AAA+_ATPase"/>
</dbReference>
<keyword evidence="4" id="KW-0067">ATP-binding</keyword>
<keyword evidence="3" id="KW-0547">Nucleotide-binding</keyword>
<feature type="domain" description="ABC transporter" evidence="5">
    <location>
        <begin position="21"/>
        <end position="262"/>
    </location>
</feature>
<dbReference type="EMBL" id="JBHUFP010000027">
    <property type="protein sequence ID" value="MFD1807006.1"/>
    <property type="molecule type" value="Genomic_DNA"/>
</dbReference>
<dbReference type="InterPro" id="IPR050319">
    <property type="entry name" value="ABC_transp_ATP-bind"/>
</dbReference>
<proteinExistence type="inferred from homology"/>
<dbReference type="SUPFAM" id="SSF52540">
    <property type="entry name" value="P-loop containing nucleoside triphosphate hydrolases"/>
    <property type="match status" value="1"/>
</dbReference>
<evidence type="ECO:0000256" key="2">
    <source>
        <dbReference type="ARBA" id="ARBA00022448"/>
    </source>
</evidence>
<evidence type="ECO:0000256" key="3">
    <source>
        <dbReference type="ARBA" id="ARBA00022741"/>
    </source>
</evidence>
<dbReference type="CDD" id="cd03257">
    <property type="entry name" value="ABC_NikE_OppD_transporters"/>
    <property type="match status" value="1"/>
</dbReference>
<accession>A0ABW4NYN1</accession>
<dbReference type="SMART" id="SM00382">
    <property type="entry name" value="AAA"/>
    <property type="match status" value="1"/>
</dbReference>
<organism evidence="6 7">
    <name type="scientific">Pasteurella oralis</name>
    <dbReference type="NCBI Taxonomy" id="1071947"/>
    <lineage>
        <taxon>Bacteria</taxon>
        <taxon>Pseudomonadati</taxon>
        <taxon>Pseudomonadota</taxon>
        <taxon>Gammaproteobacteria</taxon>
        <taxon>Pasteurellales</taxon>
        <taxon>Pasteurellaceae</taxon>
        <taxon>Pasteurella</taxon>
    </lineage>
</organism>